<feature type="chain" id="PRO_5047525480" evidence="2">
    <location>
        <begin position="30"/>
        <end position="209"/>
    </location>
</feature>
<name>A0ABS1CSX2_9PROT</name>
<dbReference type="NCBIfam" id="TIGR03027">
    <property type="entry name" value="pepcterm_export"/>
    <property type="match status" value="1"/>
</dbReference>
<dbReference type="PANTHER" id="PTHR33619">
    <property type="entry name" value="POLYSACCHARIDE EXPORT PROTEIN GFCE-RELATED"/>
    <property type="match status" value="1"/>
</dbReference>
<accession>A0ABS1CSX2</accession>
<organism evidence="5 6">
    <name type="scientific">Paracraurococcus ruber</name>
    <dbReference type="NCBI Taxonomy" id="77675"/>
    <lineage>
        <taxon>Bacteria</taxon>
        <taxon>Pseudomonadati</taxon>
        <taxon>Pseudomonadota</taxon>
        <taxon>Alphaproteobacteria</taxon>
        <taxon>Acetobacterales</taxon>
        <taxon>Roseomonadaceae</taxon>
        <taxon>Paracraurococcus</taxon>
    </lineage>
</organism>
<dbReference type="EMBL" id="NRSG01000021">
    <property type="protein sequence ID" value="MBK1657569.1"/>
    <property type="molecule type" value="Genomic_DNA"/>
</dbReference>
<dbReference type="Pfam" id="PF10531">
    <property type="entry name" value="SLBB"/>
    <property type="match status" value="1"/>
</dbReference>
<gene>
    <name evidence="5" type="ORF">CKO45_04915</name>
</gene>
<dbReference type="Proteomes" id="UP000697995">
    <property type="component" value="Unassembled WGS sequence"/>
</dbReference>
<feature type="domain" description="Polysaccharide export protein N-terminal" evidence="3">
    <location>
        <begin position="39"/>
        <end position="112"/>
    </location>
</feature>
<keyword evidence="6" id="KW-1185">Reference proteome</keyword>
<dbReference type="Gene3D" id="3.10.560.10">
    <property type="entry name" value="Outer membrane lipoprotein wza domain like"/>
    <property type="match status" value="1"/>
</dbReference>
<dbReference type="InterPro" id="IPR049712">
    <property type="entry name" value="Poly_export"/>
</dbReference>
<proteinExistence type="predicted"/>
<dbReference type="Pfam" id="PF02563">
    <property type="entry name" value="Poly_export"/>
    <property type="match status" value="1"/>
</dbReference>
<evidence type="ECO:0000256" key="2">
    <source>
        <dbReference type="SAM" id="SignalP"/>
    </source>
</evidence>
<dbReference type="InterPro" id="IPR019554">
    <property type="entry name" value="Soluble_ligand-bd"/>
</dbReference>
<dbReference type="RefSeq" id="WP_133219215.1">
    <property type="nucleotide sequence ID" value="NZ_NRSG01000021.1"/>
</dbReference>
<evidence type="ECO:0000313" key="6">
    <source>
        <dbReference type="Proteomes" id="UP000697995"/>
    </source>
</evidence>
<feature type="signal peptide" evidence="2">
    <location>
        <begin position="1"/>
        <end position="29"/>
    </location>
</feature>
<evidence type="ECO:0000256" key="1">
    <source>
        <dbReference type="ARBA" id="ARBA00022729"/>
    </source>
</evidence>
<reference evidence="5 6" key="1">
    <citation type="journal article" date="2020" name="Microorganisms">
        <title>Osmotic Adaptation and Compatible Solute Biosynthesis of Phototrophic Bacteria as Revealed from Genome Analyses.</title>
        <authorList>
            <person name="Imhoff J.F."/>
            <person name="Rahn T."/>
            <person name="Kunzel S."/>
            <person name="Keller A."/>
            <person name="Neulinger S.C."/>
        </authorList>
    </citation>
    <scope>NUCLEOTIDE SEQUENCE [LARGE SCALE GENOMIC DNA]</scope>
    <source>
        <strain evidence="5 6">DSM 15382</strain>
    </source>
</reference>
<evidence type="ECO:0000259" key="3">
    <source>
        <dbReference type="Pfam" id="PF02563"/>
    </source>
</evidence>
<feature type="domain" description="Soluble ligand binding" evidence="4">
    <location>
        <begin position="123"/>
        <end position="175"/>
    </location>
</feature>
<dbReference type="PROSITE" id="PS51257">
    <property type="entry name" value="PROKAR_LIPOPROTEIN"/>
    <property type="match status" value="1"/>
</dbReference>
<sequence>MAPNPFRTRFACAVLLPLLAGACSTGQPAATGPSASSTPSSNYLIGPGDNLQVFVYRAPELSVEVPVRPDGRISIPLVTDIDAVGRTPVELGKQIEQRLRQYVREPNVTVIVRSFVGPTSRQIRIVGEAATPRSIPYRDGLTVLDVIIEGGGLTRYASGNRARIVRRERENDPQQIIPVRLSDLLRDGDVTQDVALRPGDTLVIPQGWF</sequence>
<evidence type="ECO:0000313" key="5">
    <source>
        <dbReference type="EMBL" id="MBK1657569.1"/>
    </source>
</evidence>
<dbReference type="InterPro" id="IPR017477">
    <property type="entry name" value="PEP-CTERM_polysacc_export"/>
</dbReference>
<dbReference type="InterPro" id="IPR003715">
    <property type="entry name" value="Poly_export_N"/>
</dbReference>
<dbReference type="PANTHER" id="PTHR33619:SF3">
    <property type="entry name" value="POLYSACCHARIDE EXPORT PROTEIN GFCE-RELATED"/>
    <property type="match status" value="1"/>
</dbReference>
<protein>
    <submittedName>
        <fullName evidence="5">Sugar ABC transporter substrate-binding protein</fullName>
    </submittedName>
</protein>
<keyword evidence="1 2" id="KW-0732">Signal</keyword>
<comment type="caution">
    <text evidence="5">The sequence shown here is derived from an EMBL/GenBank/DDBJ whole genome shotgun (WGS) entry which is preliminary data.</text>
</comment>
<evidence type="ECO:0000259" key="4">
    <source>
        <dbReference type="Pfam" id="PF10531"/>
    </source>
</evidence>